<dbReference type="PANTHER" id="PTHR35370">
    <property type="entry name" value="CYTOPLASMIC PROTEIN-RELATED-RELATED"/>
    <property type="match status" value="1"/>
</dbReference>
<dbReference type="EMBL" id="JBHMEC010000027">
    <property type="protein sequence ID" value="MFB9151295.1"/>
    <property type="molecule type" value="Genomic_DNA"/>
</dbReference>
<dbReference type="Pfam" id="PF05947">
    <property type="entry name" value="T6SS_TssF"/>
    <property type="match status" value="1"/>
</dbReference>
<proteinExistence type="predicted"/>
<sequence>MQQEFLDLYERELNALYERAADFAAEFPGLADRLGGLTRDRLDPGLAGLLEGAAFLAARVRMKVEAEFPVFTTALLEQLLPGYLAPVPATALLQAQPDFTATDLAEGRRFAAGSYLDATYREREQRVSCRFRLAAPLELWPLEIDMASYFAAPAPLQALGLEVAPTTTAGLRMRVVRRTGPGTPDADGDLPTGKDAPPQVAALAAAGLDRLPVHLHGPMAEMNDLYEQIFSRCTRITLRWLDAQGDPCFAPTPPDMLGQIGFDPEERLFPEEDRLFAGFALLREHYILPQKFLGFRLSDLGAVLRRVEAPAFDLLFEFDEANPALVPVVTARTLRLHAVPAINLFSERSARIRVGETRREHLVTPLASPHENYEIHSVQAVRALYGGKRKPEPVWPLYGQPADASRPTEALHYSIIRRPRRLNTAELRRGVQGDYIGTETLISLHEPAAIDDPERVQGLQADLLCTNRHLPALLPIGETTADFRLVEDTSVGFVCIAGPTPPREALTDQDRHSARGATRGARLWQLINCLSFNLMGLRDRHPDDPAAGLRDVLSLFADISDSITERQVQGLVGARTRPMVRSVRGPDGFSPARGIEVTLTFDERAYEGTGFALLGAVLDRFLADYVQINSFTETVIAGRKRGPMMRWPPRSGTGPML</sequence>
<protein>
    <submittedName>
        <fullName evidence="1">Type VI secretion system baseplate subunit TssF</fullName>
    </submittedName>
</protein>
<dbReference type="InterPro" id="IPR010272">
    <property type="entry name" value="T6SS_TssF"/>
</dbReference>
<dbReference type="NCBIfam" id="TIGR03359">
    <property type="entry name" value="VI_chp_6"/>
    <property type="match status" value="1"/>
</dbReference>
<organism evidence="1 2">
    <name type="scientific">Roseovarius ramblicola</name>
    <dbReference type="NCBI Taxonomy" id="2022336"/>
    <lineage>
        <taxon>Bacteria</taxon>
        <taxon>Pseudomonadati</taxon>
        <taxon>Pseudomonadota</taxon>
        <taxon>Alphaproteobacteria</taxon>
        <taxon>Rhodobacterales</taxon>
        <taxon>Roseobacteraceae</taxon>
        <taxon>Roseovarius</taxon>
    </lineage>
</organism>
<evidence type="ECO:0000313" key="1">
    <source>
        <dbReference type="EMBL" id="MFB9151295.1"/>
    </source>
</evidence>
<keyword evidence="2" id="KW-1185">Reference proteome</keyword>
<comment type="caution">
    <text evidence="1">The sequence shown here is derived from an EMBL/GenBank/DDBJ whole genome shotgun (WGS) entry which is preliminary data.</text>
</comment>
<accession>A0ABV5I5S6</accession>
<evidence type="ECO:0000313" key="2">
    <source>
        <dbReference type="Proteomes" id="UP001589670"/>
    </source>
</evidence>
<dbReference type="PIRSF" id="PIRSF028304">
    <property type="entry name" value="UCP028304"/>
    <property type="match status" value="1"/>
</dbReference>
<reference evidence="1 2" key="1">
    <citation type="submission" date="2024-09" db="EMBL/GenBank/DDBJ databases">
        <authorList>
            <person name="Sun Q."/>
            <person name="Mori K."/>
        </authorList>
    </citation>
    <scope>NUCLEOTIDE SEQUENCE [LARGE SCALE GENOMIC DNA]</scope>
    <source>
        <strain evidence="1 2">CECT 9424</strain>
    </source>
</reference>
<dbReference type="PANTHER" id="PTHR35370:SF1">
    <property type="entry name" value="TYPE VI SECRETION SYSTEM COMPONENT TSSF1"/>
    <property type="match status" value="1"/>
</dbReference>
<gene>
    <name evidence="1" type="primary">tssF</name>
    <name evidence="1" type="ORF">ACFFU4_16205</name>
</gene>
<name>A0ABV5I5S6_9RHOB</name>
<dbReference type="Proteomes" id="UP001589670">
    <property type="component" value="Unassembled WGS sequence"/>
</dbReference>
<dbReference type="RefSeq" id="WP_377070887.1">
    <property type="nucleotide sequence ID" value="NZ_JBHMEC010000027.1"/>
</dbReference>